<reference evidence="1 2" key="2">
    <citation type="journal article" date="2012" name="PLoS Pathog.">
        <title>Diverse lifestyles and strategies of plant pathogenesis encoded in the genomes of eighteen Dothideomycetes fungi.</title>
        <authorList>
            <person name="Ohm R.A."/>
            <person name="Feau N."/>
            <person name="Henrissat B."/>
            <person name="Schoch C.L."/>
            <person name="Horwitz B.A."/>
            <person name="Barry K.W."/>
            <person name="Condon B.J."/>
            <person name="Copeland A.C."/>
            <person name="Dhillon B."/>
            <person name="Glaser F."/>
            <person name="Hesse C.N."/>
            <person name="Kosti I."/>
            <person name="LaButti K."/>
            <person name="Lindquist E.A."/>
            <person name="Lucas S."/>
            <person name="Salamov A.A."/>
            <person name="Bradshaw R.E."/>
            <person name="Ciuffetti L."/>
            <person name="Hamelin R.C."/>
            <person name="Kema G.H.J."/>
            <person name="Lawrence C."/>
            <person name="Scott J.A."/>
            <person name="Spatafora J.W."/>
            <person name="Turgeon B.G."/>
            <person name="de Wit P.J.G.M."/>
            <person name="Zhong S."/>
            <person name="Goodwin S.B."/>
            <person name="Grigoriev I.V."/>
        </authorList>
    </citation>
    <scope>NUCLEOTIDE SEQUENCE [LARGE SCALE GENOMIC DNA]</scope>
    <source>
        <strain evidence="2">NZE10 / CBS 128990</strain>
    </source>
</reference>
<evidence type="ECO:0008006" key="3">
    <source>
        <dbReference type="Google" id="ProtNLM"/>
    </source>
</evidence>
<name>N1PQS9_DOTSN</name>
<evidence type="ECO:0000313" key="1">
    <source>
        <dbReference type="EMBL" id="EME45742.1"/>
    </source>
</evidence>
<dbReference type="Proteomes" id="UP000016933">
    <property type="component" value="Unassembled WGS sequence"/>
</dbReference>
<reference evidence="2" key="1">
    <citation type="journal article" date="2012" name="PLoS Genet.">
        <title>The genomes of the fungal plant pathogens Cladosporium fulvum and Dothistroma septosporum reveal adaptation to different hosts and lifestyles but also signatures of common ancestry.</title>
        <authorList>
            <person name="de Wit P.J.G.M."/>
            <person name="van der Burgt A."/>
            <person name="Oekmen B."/>
            <person name="Stergiopoulos I."/>
            <person name="Abd-Elsalam K.A."/>
            <person name="Aerts A.L."/>
            <person name="Bahkali A.H."/>
            <person name="Beenen H.G."/>
            <person name="Chettri P."/>
            <person name="Cox M.P."/>
            <person name="Datema E."/>
            <person name="de Vries R.P."/>
            <person name="Dhillon B."/>
            <person name="Ganley A.R."/>
            <person name="Griffiths S.A."/>
            <person name="Guo Y."/>
            <person name="Hamelin R.C."/>
            <person name="Henrissat B."/>
            <person name="Kabir M.S."/>
            <person name="Jashni M.K."/>
            <person name="Kema G."/>
            <person name="Klaubauf S."/>
            <person name="Lapidus A."/>
            <person name="Levasseur A."/>
            <person name="Lindquist E."/>
            <person name="Mehrabi R."/>
            <person name="Ohm R.A."/>
            <person name="Owen T.J."/>
            <person name="Salamov A."/>
            <person name="Schwelm A."/>
            <person name="Schijlen E."/>
            <person name="Sun H."/>
            <person name="van den Burg H.A."/>
            <person name="van Ham R.C.H.J."/>
            <person name="Zhang S."/>
            <person name="Goodwin S.B."/>
            <person name="Grigoriev I.V."/>
            <person name="Collemare J."/>
            <person name="Bradshaw R.E."/>
        </authorList>
    </citation>
    <scope>NUCLEOTIDE SEQUENCE [LARGE SCALE GENOMIC DNA]</scope>
    <source>
        <strain evidence="2">NZE10 / CBS 128990</strain>
    </source>
</reference>
<gene>
    <name evidence="1" type="ORF">DOTSEDRAFT_23731</name>
</gene>
<organism evidence="1 2">
    <name type="scientific">Dothistroma septosporum (strain NZE10 / CBS 128990)</name>
    <name type="common">Red band needle blight fungus</name>
    <name type="synonym">Mycosphaerella pini</name>
    <dbReference type="NCBI Taxonomy" id="675120"/>
    <lineage>
        <taxon>Eukaryota</taxon>
        <taxon>Fungi</taxon>
        <taxon>Dikarya</taxon>
        <taxon>Ascomycota</taxon>
        <taxon>Pezizomycotina</taxon>
        <taxon>Dothideomycetes</taxon>
        <taxon>Dothideomycetidae</taxon>
        <taxon>Mycosphaerellales</taxon>
        <taxon>Mycosphaerellaceae</taxon>
        <taxon>Dothistroma</taxon>
    </lineage>
</organism>
<proteinExistence type="predicted"/>
<dbReference type="AlphaFoldDB" id="N1PQS9"/>
<protein>
    <recommendedName>
        <fullName evidence="3">Ecp2 effector protein domain-containing protein</fullName>
    </recommendedName>
</protein>
<sequence length="132" mass="14207">MHLPIFSTSTIPTSTFSKFLQPGNVDCISSYTPAPAADVVACNDQIKAKGDQECVVSGLFDYDVFCTYGRATVGGVLNASANGNRTSIPCIEIAQAVGHIMDDCTSDKTVKGVYRLETNPYIDVWINYKSPS</sequence>
<keyword evidence="2" id="KW-1185">Reference proteome</keyword>
<evidence type="ECO:0000313" key="2">
    <source>
        <dbReference type="Proteomes" id="UP000016933"/>
    </source>
</evidence>
<dbReference type="HOGENOM" id="CLU_1917025_0_0_1"/>
<accession>N1PQS9</accession>
<dbReference type="EMBL" id="KB446538">
    <property type="protein sequence ID" value="EME45742.1"/>
    <property type="molecule type" value="Genomic_DNA"/>
</dbReference>